<dbReference type="AlphaFoldDB" id="A0A7W5UI86"/>
<dbReference type="InterPro" id="IPR023214">
    <property type="entry name" value="HAD_sf"/>
</dbReference>
<dbReference type="Proteomes" id="UP000541425">
    <property type="component" value="Unassembled WGS sequence"/>
</dbReference>
<dbReference type="PIRSF" id="PIRSF020079">
    <property type="entry name" value="UCP020079"/>
    <property type="match status" value="1"/>
</dbReference>
<dbReference type="SUPFAM" id="SSF56784">
    <property type="entry name" value="HAD-like"/>
    <property type="match status" value="1"/>
</dbReference>
<accession>A0A7W5UI86</accession>
<proteinExistence type="predicted"/>
<dbReference type="NCBIfam" id="NF046079">
    <property type="entry name" value="HAD_phos_BT0820"/>
    <property type="match status" value="1"/>
</dbReference>
<dbReference type="GO" id="GO:0016787">
    <property type="term" value="F:hydrolase activity"/>
    <property type="evidence" value="ECO:0007669"/>
    <property type="project" value="UniProtKB-KW"/>
</dbReference>
<dbReference type="RefSeq" id="WP_009346772.1">
    <property type="nucleotide sequence ID" value="NZ_JACICA010000007.1"/>
</dbReference>
<gene>
    <name evidence="1" type="ORF">FHS60_001464</name>
</gene>
<evidence type="ECO:0000313" key="1">
    <source>
        <dbReference type="EMBL" id="MBB3702991.1"/>
    </source>
</evidence>
<evidence type="ECO:0000313" key="2">
    <source>
        <dbReference type="Proteomes" id="UP000541425"/>
    </source>
</evidence>
<organism evidence="1 2">
    <name type="scientific">Alloprevotella rava</name>
    <dbReference type="NCBI Taxonomy" id="671218"/>
    <lineage>
        <taxon>Bacteria</taxon>
        <taxon>Pseudomonadati</taxon>
        <taxon>Bacteroidota</taxon>
        <taxon>Bacteroidia</taxon>
        <taxon>Bacteroidales</taxon>
        <taxon>Prevotellaceae</taxon>
        <taxon>Alloprevotella</taxon>
    </lineage>
</organism>
<dbReference type="Gene3D" id="3.40.50.1000">
    <property type="entry name" value="HAD superfamily/HAD-like"/>
    <property type="match status" value="1"/>
</dbReference>
<comment type="caution">
    <text evidence="1">The sequence shown here is derived from an EMBL/GenBank/DDBJ whole genome shotgun (WGS) entry which is preliminary data.</text>
</comment>
<dbReference type="InterPro" id="IPR016769">
    <property type="entry name" value="Phage_SP01_Orf1"/>
</dbReference>
<reference evidence="1 2" key="1">
    <citation type="submission" date="2020-08" db="EMBL/GenBank/DDBJ databases">
        <title>Genomic Encyclopedia of Type Strains, Phase IV (KMG-IV): sequencing the most valuable type-strain genomes for metagenomic binning, comparative biology and taxonomic classification.</title>
        <authorList>
            <person name="Goeker M."/>
        </authorList>
    </citation>
    <scope>NUCLEOTIDE SEQUENCE [LARGE SCALE GENOMIC DNA]</scope>
    <source>
        <strain evidence="1 2">DSM 22548</strain>
    </source>
</reference>
<sequence length="149" mass="17635">MIIAVDFDGTIVEHRYPTIGKEIPFATATLRQLMEDGHKLILWTVREGDLQQEAIDWCAEHGVRFYAVNGYLDEDNTEDHDAERRSNKHYSRKLKVDCFIDDRNVGGLPDWGAIYQMISRHISYEQYIEEQLGHATRKEPRKKKHWWNF</sequence>
<name>A0A7W5UI86_9BACT</name>
<keyword evidence="1" id="KW-0378">Hydrolase</keyword>
<dbReference type="InterPro" id="IPR036412">
    <property type="entry name" value="HAD-like_sf"/>
</dbReference>
<dbReference type="EMBL" id="JACICA010000007">
    <property type="protein sequence ID" value="MBB3702991.1"/>
    <property type="molecule type" value="Genomic_DNA"/>
</dbReference>
<protein>
    <submittedName>
        <fullName evidence="1">Hydroxymethylpyrimidine pyrophosphatase-like HAD family hydrolase</fullName>
    </submittedName>
</protein>